<dbReference type="RefSeq" id="WP_167963236.1">
    <property type="nucleotide sequence ID" value="NZ_JAATJJ010000001.1"/>
</dbReference>
<sequence>MKLLKNITFFKNPILFGILVFSLVLLLTQIITSQQYLLFKSIEQDKIDRQAVLIEEGLQDVMRQHFTSTQTLAFIVEQYGVPSNFDSISKILLNTNKHVDALELVNSEGTITHVYPYKDNEVVGFNILKDSLGKKGAIATIERKDFFIAGPLKLKQGGSGFISRTPIFNSKGAFKGFTSSVLKLSTLLKAAHLDSLSSSPFSYCLAKINADKSEEVFFSYGSASTKKNISIPIKFNQAEFVLYVISNNRVTFLTVFAFILLGFIISLLAGFFTWHLARQPRKLNRMVKEKTTLLYESEEKFRTLVEQASDGIFISDLKGNLIDVNIRGTKMFNYSKEELLNLGIKDIIVSKDLKTNPLKLKELVQGEIILSERKMLRKDGSTFFGEINAKMLPNSTFQGIIRDITERKELEIALKSNLDKFSKAFNSGTVGMVIFNQDKQVADINDFLLNLLGRSRNEVVGKTFTEIGFLKDNDSILREKVLQEVKNKGKVSQMDVALNTKKGDLLHFIFSAEPYQIDKAVYVLSTFIDQTEAKKAQKKVEESEEKFSKAFHNNLMGVLIMDSERKIIEVNNRVTKVLGVTRDKMLGKTITESGALKLKPNNTDQRNNLLKKLQKKGQIINEEVTYTLNTGKKISALISVEPFIFDDSQNFLVTIMDNTSRKEAEDKLEAQNLELKKTNSELDRFVYSASHELRAPLTSVMGLIHITLMEEDKPELIEKLNMMGNSLKRLDNFIKDIIQYSRNSHLKVNLEKINFENLIKESLENLWYLENRSDIQIETNLNDSVDFVSDKKRISVLLDNFISNAIKYHNIEQPNPTIWIKIKTSKTKAIIEIHDNGPGIPDEHLDKIFNMFYRVSSKIMGTGIGLFIVKEIVDKLNGSIKVESKPDDGTKFIITLPNQQKKLNTYEAKKNSINR</sequence>
<dbReference type="Pfam" id="PF00512">
    <property type="entry name" value="HisKA"/>
    <property type="match status" value="1"/>
</dbReference>
<evidence type="ECO:0000256" key="6">
    <source>
        <dbReference type="SAM" id="Phobius"/>
    </source>
</evidence>
<evidence type="ECO:0000259" key="7">
    <source>
        <dbReference type="PROSITE" id="PS50109"/>
    </source>
</evidence>
<dbReference type="GO" id="GO:0000155">
    <property type="term" value="F:phosphorelay sensor kinase activity"/>
    <property type="evidence" value="ECO:0007669"/>
    <property type="project" value="InterPro"/>
</dbReference>
<dbReference type="CDD" id="cd00082">
    <property type="entry name" value="HisKA"/>
    <property type="match status" value="1"/>
</dbReference>
<keyword evidence="11" id="KW-1185">Reference proteome</keyword>
<dbReference type="InterPro" id="IPR000014">
    <property type="entry name" value="PAS"/>
</dbReference>
<dbReference type="SUPFAM" id="SSF55874">
    <property type="entry name" value="ATPase domain of HSP90 chaperone/DNA topoisomerase II/histidine kinase"/>
    <property type="match status" value="1"/>
</dbReference>
<dbReference type="Gene3D" id="1.10.287.130">
    <property type="match status" value="1"/>
</dbReference>
<dbReference type="Proteomes" id="UP000590442">
    <property type="component" value="Unassembled WGS sequence"/>
</dbReference>
<dbReference type="CDD" id="cd00075">
    <property type="entry name" value="HATPase"/>
    <property type="match status" value="1"/>
</dbReference>
<accession>A0A846QTS3</accession>
<dbReference type="InterPro" id="IPR005467">
    <property type="entry name" value="His_kinase_dom"/>
</dbReference>
<comment type="catalytic activity">
    <reaction evidence="1">
        <text>ATP + protein L-histidine = ADP + protein N-phospho-L-histidine.</text>
        <dbReference type="EC" id="2.7.13.3"/>
    </reaction>
</comment>
<evidence type="ECO:0000256" key="5">
    <source>
        <dbReference type="ARBA" id="ARBA00022777"/>
    </source>
</evidence>
<dbReference type="PROSITE" id="PS50839">
    <property type="entry name" value="CHASE"/>
    <property type="match status" value="1"/>
</dbReference>
<dbReference type="InterPro" id="IPR052162">
    <property type="entry name" value="Sensor_kinase/Photoreceptor"/>
</dbReference>
<keyword evidence="6" id="KW-0812">Transmembrane</keyword>
<comment type="caution">
    <text evidence="10">The sequence shown here is derived from an EMBL/GenBank/DDBJ whole genome shotgun (WGS) entry which is preliminary data.</text>
</comment>
<gene>
    <name evidence="10" type="ORF">GGR42_001910</name>
</gene>
<dbReference type="PANTHER" id="PTHR43304:SF1">
    <property type="entry name" value="PAC DOMAIN-CONTAINING PROTEIN"/>
    <property type="match status" value="1"/>
</dbReference>
<dbReference type="InterPro" id="IPR035965">
    <property type="entry name" value="PAS-like_dom_sf"/>
</dbReference>
<dbReference type="Pfam" id="PF02518">
    <property type="entry name" value="HATPase_c"/>
    <property type="match status" value="1"/>
</dbReference>
<dbReference type="InterPro" id="IPR036097">
    <property type="entry name" value="HisK_dim/P_sf"/>
</dbReference>
<feature type="domain" description="Histidine kinase" evidence="7">
    <location>
        <begin position="688"/>
        <end position="900"/>
    </location>
</feature>
<evidence type="ECO:0000256" key="4">
    <source>
        <dbReference type="ARBA" id="ARBA00022679"/>
    </source>
</evidence>
<dbReference type="PANTHER" id="PTHR43304">
    <property type="entry name" value="PHYTOCHROME-LIKE PROTEIN CPH1"/>
    <property type="match status" value="1"/>
</dbReference>
<dbReference type="InterPro" id="IPR004358">
    <property type="entry name" value="Sig_transdc_His_kin-like_C"/>
</dbReference>
<dbReference type="SMART" id="SM00387">
    <property type="entry name" value="HATPase_c"/>
    <property type="match status" value="1"/>
</dbReference>
<dbReference type="EC" id="2.7.13.3" evidence="2"/>
<dbReference type="PROSITE" id="PS50112">
    <property type="entry name" value="PAS"/>
    <property type="match status" value="3"/>
</dbReference>
<name>A0A846QTS3_9FLAO</name>
<dbReference type="Gene3D" id="3.30.450.20">
    <property type="entry name" value="PAS domain"/>
    <property type="match status" value="3"/>
</dbReference>
<dbReference type="SUPFAM" id="SSF55785">
    <property type="entry name" value="PYP-like sensor domain (PAS domain)"/>
    <property type="match status" value="3"/>
</dbReference>
<dbReference type="InterPro" id="IPR006189">
    <property type="entry name" value="CHASE_dom"/>
</dbReference>
<evidence type="ECO:0000313" key="10">
    <source>
        <dbReference type="EMBL" id="NJB71448.1"/>
    </source>
</evidence>
<keyword evidence="5" id="KW-0418">Kinase</keyword>
<dbReference type="PRINTS" id="PR00344">
    <property type="entry name" value="BCTRLSENSOR"/>
</dbReference>
<dbReference type="Gene3D" id="3.30.565.10">
    <property type="entry name" value="Histidine kinase-like ATPase, C-terminal domain"/>
    <property type="match status" value="1"/>
</dbReference>
<dbReference type="AlphaFoldDB" id="A0A846QTS3"/>
<dbReference type="SMART" id="SM00388">
    <property type="entry name" value="HisKA"/>
    <property type="match status" value="1"/>
</dbReference>
<dbReference type="SMART" id="SM01079">
    <property type="entry name" value="CHASE"/>
    <property type="match status" value="1"/>
</dbReference>
<evidence type="ECO:0000259" key="9">
    <source>
        <dbReference type="PROSITE" id="PS50839"/>
    </source>
</evidence>
<proteinExistence type="predicted"/>
<evidence type="ECO:0000256" key="3">
    <source>
        <dbReference type="ARBA" id="ARBA00022553"/>
    </source>
</evidence>
<dbReference type="SUPFAM" id="SSF47384">
    <property type="entry name" value="Homodimeric domain of signal transducing histidine kinase"/>
    <property type="match status" value="1"/>
</dbReference>
<dbReference type="NCBIfam" id="TIGR00229">
    <property type="entry name" value="sensory_box"/>
    <property type="match status" value="3"/>
</dbReference>
<protein>
    <recommendedName>
        <fullName evidence="2">histidine kinase</fullName>
        <ecNumber evidence="2">2.7.13.3</ecNumber>
    </recommendedName>
</protein>
<dbReference type="Pfam" id="PF03924">
    <property type="entry name" value="CHASE"/>
    <property type="match status" value="1"/>
</dbReference>
<feature type="domain" description="PAS" evidence="8">
    <location>
        <begin position="417"/>
        <end position="489"/>
    </location>
</feature>
<keyword evidence="4" id="KW-0808">Transferase</keyword>
<organism evidence="10 11">
    <name type="scientific">Saonia flava</name>
    <dbReference type="NCBI Taxonomy" id="523696"/>
    <lineage>
        <taxon>Bacteria</taxon>
        <taxon>Pseudomonadati</taxon>
        <taxon>Bacteroidota</taxon>
        <taxon>Flavobacteriia</taxon>
        <taxon>Flavobacteriales</taxon>
        <taxon>Flavobacteriaceae</taxon>
        <taxon>Saonia</taxon>
    </lineage>
</organism>
<dbReference type="FunFam" id="3.30.565.10:FF:000006">
    <property type="entry name" value="Sensor histidine kinase WalK"/>
    <property type="match status" value="1"/>
</dbReference>
<evidence type="ECO:0000256" key="2">
    <source>
        <dbReference type="ARBA" id="ARBA00012438"/>
    </source>
</evidence>
<evidence type="ECO:0000259" key="8">
    <source>
        <dbReference type="PROSITE" id="PS50112"/>
    </source>
</evidence>
<keyword evidence="6" id="KW-0472">Membrane</keyword>
<keyword evidence="3" id="KW-0597">Phosphoprotein</keyword>
<dbReference type="InterPro" id="IPR003594">
    <property type="entry name" value="HATPase_dom"/>
</dbReference>
<dbReference type="InterPro" id="IPR036890">
    <property type="entry name" value="HATPase_C_sf"/>
</dbReference>
<feature type="domain" description="PAS" evidence="8">
    <location>
        <begin position="543"/>
        <end position="617"/>
    </location>
</feature>
<dbReference type="InterPro" id="IPR003661">
    <property type="entry name" value="HisK_dim/P_dom"/>
</dbReference>
<reference evidence="10 11" key="1">
    <citation type="submission" date="2020-03" db="EMBL/GenBank/DDBJ databases">
        <title>Genomic Encyclopedia of Type Strains, Phase IV (KMG-IV): sequencing the most valuable type-strain genomes for metagenomic binning, comparative biology and taxonomic classification.</title>
        <authorList>
            <person name="Goeker M."/>
        </authorList>
    </citation>
    <scope>NUCLEOTIDE SEQUENCE [LARGE SCALE GENOMIC DNA]</scope>
    <source>
        <strain evidence="10 11">DSM 29762</strain>
    </source>
</reference>
<dbReference type="EMBL" id="JAATJJ010000001">
    <property type="protein sequence ID" value="NJB71448.1"/>
    <property type="molecule type" value="Genomic_DNA"/>
</dbReference>
<feature type="transmembrane region" description="Helical" evidence="6">
    <location>
        <begin position="252"/>
        <end position="277"/>
    </location>
</feature>
<evidence type="ECO:0000313" key="11">
    <source>
        <dbReference type="Proteomes" id="UP000590442"/>
    </source>
</evidence>
<dbReference type="SMART" id="SM00091">
    <property type="entry name" value="PAS"/>
    <property type="match status" value="3"/>
</dbReference>
<dbReference type="PROSITE" id="PS50109">
    <property type="entry name" value="HIS_KIN"/>
    <property type="match status" value="1"/>
</dbReference>
<keyword evidence="6" id="KW-1133">Transmembrane helix</keyword>
<dbReference type="Pfam" id="PF13426">
    <property type="entry name" value="PAS_9"/>
    <property type="match status" value="3"/>
</dbReference>
<feature type="domain" description="PAS" evidence="8">
    <location>
        <begin position="297"/>
        <end position="367"/>
    </location>
</feature>
<evidence type="ECO:0000256" key="1">
    <source>
        <dbReference type="ARBA" id="ARBA00000085"/>
    </source>
</evidence>
<feature type="domain" description="CHASE" evidence="9">
    <location>
        <begin position="111"/>
        <end position="197"/>
    </location>
</feature>
<dbReference type="CDD" id="cd00130">
    <property type="entry name" value="PAS"/>
    <property type="match status" value="3"/>
</dbReference>